<proteinExistence type="predicted"/>
<evidence type="ECO:0000313" key="3">
    <source>
        <dbReference type="Proteomes" id="UP001276150"/>
    </source>
</evidence>
<protein>
    <submittedName>
        <fullName evidence="2">Nuclear transport factor 2 family protein</fullName>
    </submittedName>
</protein>
<dbReference type="NCBIfam" id="TIGR02096">
    <property type="entry name" value="ketosteroid isomerase-related protein"/>
    <property type="match status" value="1"/>
</dbReference>
<comment type="caution">
    <text evidence="2">The sequence shown here is derived from an EMBL/GenBank/DDBJ whole genome shotgun (WGS) entry which is preliminary data.</text>
</comment>
<keyword evidence="3" id="KW-1185">Reference proteome</keyword>
<evidence type="ECO:0000313" key="2">
    <source>
        <dbReference type="EMBL" id="MDV6373603.1"/>
    </source>
</evidence>
<feature type="domain" description="SnoaL-like" evidence="1">
    <location>
        <begin position="25"/>
        <end position="136"/>
    </location>
</feature>
<dbReference type="InterPro" id="IPR032710">
    <property type="entry name" value="NTF2-like_dom_sf"/>
</dbReference>
<sequence length="151" mass="16606">MTSPSSSSRPVADAATPQVRTHELITRYYAAFNDNDPAGMLELLSGDVQHDINEGATQMGKGAFETFLTHMDTHYREQARNLTVMVSADGLRAAAEFVIHGEYLKTDEGLPPAKGQKYALPVGAFFEVHGGQITRVTNYYNLQDWTRQVGG</sequence>
<organism evidence="2 3">
    <name type="scientific">Deinococcus arenicola</name>
    <dbReference type="NCBI Taxonomy" id="2994950"/>
    <lineage>
        <taxon>Bacteria</taxon>
        <taxon>Thermotogati</taxon>
        <taxon>Deinococcota</taxon>
        <taxon>Deinococci</taxon>
        <taxon>Deinococcales</taxon>
        <taxon>Deinococcaceae</taxon>
        <taxon>Deinococcus</taxon>
    </lineage>
</organism>
<dbReference type="SUPFAM" id="SSF54427">
    <property type="entry name" value="NTF2-like"/>
    <property type="match status" value="1"/>
</dbReference>
<dbReference type="InterPro" id="IPR037401">
    <property type="entry name" value="SnoaL-like"/>
</dbReference>
<dbReference type="Pfam" id="PF12680">
    <property type="entry name" value="SnoaL_2"/>
    <property type="match status" value="1"/>
</dbReference>
<dbReference type="EMBL" id="JAPMIV010000003">
    <property type="protein sequence ID" value="MDV6373603.1"/>
    <property type="molecule type" value="Genomic_DNA"/>
</dbReference>
<reference evidence="2 3" key="1">
    <citation type="submission" date="2022-11" db="EMBL/GenBank/DDBJ databases">
        <title>Deinococcus ZS9-10, Low Temperature and Draught-tolerating, UV-resistant Bacteria from Continental Antarctica.</title>
        <authorList>
            <person name="Cheng L."/>
        </authorList>
    </citation>
    <scope>NUCLEOTIDE SEQUENCE [LARGE SCALE GENOMIC DNA]</scope>
    <source>
        <strain evidence="2 3">ZS9-10</strain>
    </source>
</reference>
<dbReference type="Proteomes" id="UP001276150">
    <property type="component" value="Unassembled WGS sequence"/>
</dbReference>
<dbReference type="Gene3D" id="3.10.450.50">
    <property type="match status" value="1"/>
</dbReference>
<dbReference type="RefSeq" id="WP_317638912.1">
    <property type="nucleotide sequence ID" value="NZ_JAPMIV010000003.1"/>
</dbReference>
<evidence type="ECO:0000259" key="1">
    <source>
        <dbReference type="Pfam" id="PF12680"/>
    </source>
</evidence>
<name>A0ABU4DML8_9DEIO</name>
<accession>A0ABU4DML8</accession>
<gene>
    <name evidence="2" type="ORF">ORD21_03200</name>
</gene>
<dbReference type="InterPro" id="IPR011721">
    <property type="entry name" value="CHP02096"/>
</dbReference>